<keyword evidence="3" id="KW-1185">Reference proteome</keyword>
<dbReference type="EMBL" id="FNID01000038">
    <property type="protein sequence ID" value="SDN90328.1"/>
    <property type="molecule type" value="Genomic_DNA"/>
</dbReference>
<gene>
    <name evidence="2" type="ORF">SAMN05192585_13819</name>
</gene>
<dbReference type="PANTHER" id="PTHR42951">
    <property type="entry name" value="METALLO-BETA-LACTAMASE DOMAIN-CONTAINING"/>
    <property type="match status" value="1"/>
</dbReference>
<dbReference type="Gene3D" id="3.60.15.10">
    <property type="entry name" value="Ribonuclease Z/Hydroxyacylglutathione hydrolase-like"/>
    <property type="match status" value="1"/>
</dbReference>
<evidence type="ECO:0000313" key="3">
    <source>
        <dbReference type="Proteomes" id="UP000199182"/>
    </source>
</evidence>
<accession>A0A1H0F6Q4</accession>
<dbReference type="PANTHER" id="PTHR42951:SF17">
    <property type="entry name" value="METALLO-BETA-LACTAMASE DOMAIN-CONTAINING PROTEIN"/>
    <property type="match status" value="1"/>
</dbReference>
<dbReference type="SUPFAM" id="SSF56281">
    <property type="entry name" value="Metallo-hydrolase/oxidoreductase"/>
    <property type="match status" value="1"/>
</dbReference>
<dbReference type="Pfam" id="PF00753">
    <property type="entry name" value="Lactamase_B"/>
    <property type="match status" value="1"/>
</dbReference>
<dbReference type="RefSeq" id="WP_092642694.1">
    <property type="nucleotide sequence ID" value="NZ_FNID01000038.1"/>
</dbReference>
<dbReference type="SMART" id="SM00849">
    <property type="entry name" value="Lactamase_B"/>
    <property type="match status" value="1"/>
</dbReference>
<dbReference type="InterPro" id="IPR001279">
    <property type="entry name" value="Metallo-B-lactamas"/>
</dbReference>
<dbReference type="AlphaFoldDB" id="A0A1H0F6Q4"/>
<reference evidence="2 3" key="1">
    <citation type="submission" date="2016-10" db="EMBL/GenBank/DDBJ databases">
        <authorList>
            <person name="de Groot N.N."/>
        </authorList>
    </citation>
    <scope>NUCLEOTIDE SEQUENCE [LARGE SCALE GENOMIC DNA]</scope>
    <source>
        <strain evidence="2 3">CGMCC 1.5012</strain>
    </source>
</reference>
<evidence type="ECO:0000259" key="1">
    <source>
        <dbReference type="SMART" id="SM00849"/>
    </source>
</evidence>
<dbReference type="InterPro" id="IPR050855">
    <property type="entry name" value="NDM-1-like"/>
</dbReference>
<dbReference type="Proteomes" id="UP000199182">
    <property type="component" value="Unassembled WGS sequence"/>
</dbReference>
<dbReference type="STRING" id="258515.SAMN05192585_13819"/>
<dbReference type="InterPro" id="IPR036866">
    <property type="entry name" value="RibonucZ/Hydroxyglut_hydro"/>
</dbReference>
<name>A0A1H0F6Q4_9FIRM</name>
<organism evidence="2 3">
    <name type="scientific">Acetanaerobacterium elongatum</name>
    <dbReference type="NCBI Taxonomy" id="258515"/>
    <lineage>
        <taxon>Bacteria</taxon>
        <taxon>Bacillati</taxon>
        <taxon>Bacillota</taxon>
        <taxon>Clostridia</taxon>
        <taxon>Eubacteriales</taxon>
        <taxon>Oscillospiraceae</taxon>
        <taxon>Acetanaerobacterium</taxon>
    </lineage>
</organism>
<protein>
    <submittedName>
        <fullName evidence="2">Glyoxylase, beta-lactamase superfamily II</fullName>
    </submittedName>
</protein>
<evidence type="ECO:0000313" key="2">
    <source>
        <dbReference type="EMBL" id="SDN90328.1"/>
    </source>
</evidence>
<sequence>MHQEIIRLNLGGVNAYLLKQNGNCLLVDTGGSLIRDKQLDNRRALLLQLLSDNGCSAENLKLVILTHGDCDHTANAAFLRKQYGVKIAMHSADIELVDNPTLEKMMETFRYRSALLKFIFLLIKGKITRIMQKTREDFEGFEPDILLNEGNSLAPYGFDAKILALPGHTKGSIGILTTQDDLISGDIIVSVDKPAPAPNAFDFKQLDESINRIKTMSIQTVYPGHGEPFAMKDSSL</sequence>
<proteinExistence type="predicted"/>
<feature type="domain" description="Metallo-beta-lactamase" evidence="1">
    <location>
        <begin position="12"/>
        <end position="225"/>
    </location>
</feature>
<dbReference type="OrthoDB" id="367237at2"/>